<feature type="region of interest" description="Disordered" evidence="1">
    <location>
        <begin position="75"/>
        <end position="103"/>
    </location>
</feature>
<dbReference type="VEuPathDB" id="CryptoDB:Cvel_4311"/>
<evidence type="ECO:0000256" key="1">
    <source>
        <dbReference type="SAM" id="MobiDB-lite"/>
    </source>
</evidence>
<sequence>MSGDGDGSFPPVTAVATAAAAAAAAGGRVGTAGRFPSGPTSFLSPWAAGAAGAAGVAGGPVNGASQQRVAYSPGLLAESGDGSSADAPMSADQHNLKSKKEKGKIVKSSKDWVHQFHAHLDGRLPIWCSEHSTLDVEFDHRLLTGDGLESTAGIKPFCRKLVAHSNCPAMSEDKILIDSLPERVRVNETILEGWMKDLKEGRAENFIVTVLSHFVKKEGGLMVPFMISLPVRSSRGNFAKGVHPEGKKPKPVFWFRGPSAVKEYESLLRSYYKVSTGCIDEERCKAELLSDTAARMDWFRWDDGGIAELLLRLARFGSEMPPEGDATPPRLAVFHMIATGDSVIPSLETAEDFGEFVQAKVDGVEVPSRLLPAGDVQMDGVAALNGESFTTERFRDFFRDGTMVDPLNFYHNRIVVLLHDLVKLKPHLPPLFPNDPTREALQKYKTQPESDVTDADFAWHLIKALHVLQTSIAEAAIIEKPLHSVFAILADSPADGIQHPHVPGRAAAAASVGSSLNIPPESLGVTTDRALFSGGGDGGQRGEKRRAGGSGGVSLLRSKRGPYKKDRKVKGESVLEIGHTREPGQVGRPRKVSRRVGGVSVRVHYGDKLAEIDSTYSSRMSDVLDKVSLLCGENNVLPARDATTLCVRKGTTAIVSRALENVGSLAICAFGQEHVDRLYVSGSAAVVELELISVEEYSARMQALRQS</sequence>
<feature type="region of interest" description="Disordered" evidence="1">
    <location>
        <begin position="532"/>
        <end position="558"/>
    </location>
</feature>
<dbReference type="EMBL" id="CDMZ01000970">
    <property type="protein sequence ID" value="CEM24798.1"/>
    <property type="molecule type" value="Genomic_DNA"/>
</dbReference>
<name>A0A0G4G8E4_9ALVE</name>
<reference evidence="2" key="1">
    <citation type="submission" date="2014-11" db="EMBL/GenBank/DDBJ databases">
        <authorList>
            <person name="Otto D Thomas"/>
            <person name="Naeem Raeece"/>
        </authorList>
    </citation>
    <scope>NUCLEOTIDE SEQUENCE</scope>
</reference>
<dbReference type="AlphaFoldDB" id="A0A0G4G8E4"/>
<protein>
    <submittedName>
        <fullName evidence="2">Uncharacterized protein</fullName>
    </submittedName>
</protein>
<proteinExistence type="predicted"/>
<gene>
    <name evidence="2" type="ORF">Cvel_4311</name>
</gene>
<evidence type="ECO:0000313" key="2">
    <source>
        <dbReference type="EMBL" id="CEM24798.1"/>
    </source>
</evidence>
<accession>A0A0G4G8E4</accession>
<organism evidence="2">
    <name type="scientific">Chromera velia CCMP2878</name>
    <dbReference type="NCBI Taxonomy" id="1169474"/>
    <lineage>
        <taxon>Eukaryota</taxon>
        <taxon>Sar</taxon>
        <taxon>Alveolata</taxon>
        <taxon>Colpodellida</taxon>
        <taxon>Chromeraceae</taxon>
        <taxon>Chromera</taxon>
    </lineage>
</organism>